<evidence type="ECO:0000313" key="3">
    <source>
        <dbReference type="Proteomes" id="UP000050378"/>
    </source>
</evidence>
<protein>
    <submittedName>
        <fullName evidence="2">Uncharacterized protein</fullName>
    </submittedName>
</protein>
<reference evidence="2 3" key="1">
    <citation type="submission" date="2015-09" db="EMBL/GenBank/DDBJ databases">
        <title>Draft Genome Sequence of Pseudoalteromonas lipolytica UCD-48B.</title>
        <authorList>
            <person name="Krusor M."/>
            <person name="Coil D.A."/>
            <person name="Lang J.M."/>
            <person name="Eisen J.A."/>
            <person name="Alexiev A."/>
        </authorList>
    </citation>
    <scope>NUCLEOTIDE SEQUENCE [LARGE SCALE GENOMIC DNA]</scope>
    <source>
        <strain evidence="2 3">UCD-48B</strain>
    </source>
</reference>
<evidence type="ECO:0000256" key="1">
    <source>
        <dbReference type="SAM" id="Phobius"/>
    </source>
</evidence>
<comment type="caution">
    <text evidence="2">The sequence shown here is derived from an EMBL/GenBank/DDBJ whole genome shotgun (WGS) entry which is preliminary data.</text>
</comment>
<dbReference type="PATRIC" id="fig|570156.3.peg.2108"/>
<organism evidence="2 3">
    <name type="scientific">Pseudoalteromonas lipolytica</name>
    <dbReference type="NCBI Taxonomy" id="570156"/>
    <lineage>
        <taxon>Bacteria</taxon>
        <taxon>Pseudomonadati</taxon>
        <taxon>Pseudomonadota</taxon>
        <taxon>Gammaproteobacteria</taxon>
        <taxon>Alteromonadales</taxon>
        <taxon>Pseudoalteromonadaceae</taxon>
        <taxon>Pseudoalteromonas</taxon>
    </lineage>
</organism>
<dbReference type="AlphaFoldDB" id="A0A0P7DX08"/>
<dbReference type="Proteomes" id="UP000050378">
    <property type="component" value="Unassembled WGS sequence"/>
</dbReference>
<proteinExistence type="predicted"/>
<keyword evidence="1" id="KW-0472">Membrane</keyword>
<evidence type="ECO:0000313" key="2">
    <source>
        <dbReference type="EMBL" id="KPM84375.1"/>
    </source>
</evidence>
<feature type="transmembrane region" description="Helical" evidence="1">
    <location>
        <begin position="32"/>
        <end position="53"/>
    </location>
</feature>
<sequence>MKGSAFILLIVAVFGILKLIAPKIVEFLPEWVNGLIFLIVFLVLCFQFGRFIFKHRRKDD</sequence>
<keyword evidence="1" id="KW-1133">Transmembrane helix</keyword>
<name>A0A0P7DX08_9GAMM</name>
<dbReference type="EMBL" id="LJTC01000003">
    <property type="protein sequence ID" value="KPM84375.1"/>
    <property type="molecule type" value="Genomic_DNA"/>
</dbReference>
<keyword evidence="1" id="KW-0812">Transmembrane</keyword>
<accession>A0A0P7DX08</accession>
<gene>
    <name evidence="2" type="ORF">AOG27_05615</name>
</gene>